<feature type="transmembrane region" description="Helical" evidence="1">
    <location>
        <begin position="6"/>
        <end position="25"/>
    </location>
</feature>
<protein>
    <submittedName>
        <fullName evidence="2">Uncharacterized protein</fullName>
    </submittedName>
</protein>
<reference evidence="2" key="2">
    <citation type="journal article" date="2015" name="Data Brief">
        <title>Shoot transcriptome of the giant reed, Arundo donax.</title>
        <authorList>
            <person name="Barrero R.A."/>
            <person name="Guerrero F.D."/>
            <person name="Moolhuijzen P."/>
            <person name="Goolsby J.A."/>
            <person name="Tidwell J."/>
            <person name="Bellgard S.E."/>
            <person name="Bellgard M.I."/>
        </authorList>
    </citation>
    <scope>NUCLEOTIDE SEQUENCE</scope>
    <source>
        <tissue evidence="2">Shoot tissue taken approximately 20 cm above the soil surface</tissue>
    </source>
</reference>
<dbReference type="EMBL" id="GBRH01242199">
    <property type="protein sequence ID" value="JAD55696.1"/>
    <property type="molecule type" value="Transcribed_RNA"/>
</dbReference>
<keyword evidence="1" id="KW-1133">Transmembrane helix</keyword>
<keyword evidence="1" id="KW-0812">Transmembrane</keyword>
<accession>A0A0A9AX64</accession>
<organism evidence="2">
    <name type="scientific">Arundo donax</name>
    <name type="common">Giant reed</name>
    <name type="synonym">Donax arundinaceus</name>
    <dbReference type="NCBI Taxonomy" id="35708"/>
    <lineage>
        <taxon>Eukaryota</taxon>
        <taxon>Viridiplantae</taxon>
        <taxon>Streptophyta</taxon>
        <taxon>Embryophyta</taxon>
        <taxon>Tracheophyta</taxon>
        <taxon>Spermatophyta</taxon>
        <taxon>Magnoliopsida</taxon>
        <taxon>Liliopsida</taxon>
        <taxon>Poales</taxon>
        <taxon>Poaceae</taxon>
        <taxon>PACMAD clade</taxon>
        <taxon>Arundinoideae</taxon>
        <taxon>Arundineae</taxon>
        <taxon>Arundo</taxon>
    </lineage>
</organism>
<reference evidence="2" key="1">
    <citation type="submission" date="2014-09" db="EMBL/GenBank/DDBJ databases">
        <authorList>
            <person name="Magalhaes I.L.F."/>
            <person name="Oliveira U."/>
            <person name="Santos F.R."/>
            <person name="Vidigal T.H.D.A."/>
            <person name="Brescovit A.D."/>
            <person name="Santos A.J."/>
        </authorList>
    </citation>
    <scope>NUCLEOTIDE SEQUENCE</scope>
    <source>
        <tissue evidence="2">Shoot tissue taken approximately 20 cm above the soil surface</tissue>
    </source>
</reference>
<proteinExistence type="predicted"/>
<name>A0A0A9AX64_ARUDO</name>
<evidence type="ECO:0000256" key="1">
    <source>
        <dbReference type="SAM" id="Phobius"/>
    </source>
</evidence>
<keyword evidence="1" id="KW-0472">Membrane</keyword>
<sequence>MLVFYFQIHLNYIVCPMLVFVYKITIHVHAKMPIINPYRCLSSNQKMIL</sequence>
<dbReference type="AlphaFoldDB" id="A0A0A9AX64"/>
<evidence type="ECO:0000313" key="2">
    <source>
        <dbReference type="EMBL" id="JAD55696.1"/>
    </source>
</evidence>